<keyword evidence="5 6" id="KW-0472">Membrane</keyword>
<comment type="subcellular location">
    <subcellularLocation>
        <location evidence="1">Membrane</location>
        <topology evidence="1">Multi-pass membrane protein</topology>
    </subcellularLocation>
</comment>
<feature type="transmembrane region" description="Helical" evidence="6">
    <location>
        <begin position="40"/>
        <end position="65"/>
    </location>
</feature>
<evidence type="ECO:0000256" key="5">
    <source>
        <dbReference type="ARBA" id="ARBA00023136"/>
    </source>
</evidence>
<feature type="domain" description="Polycystin cation channel PKD1/PKD2" evidence="7">
    <location>
        <begin position="58"/>
        <end position="156"/>
    </location>
</feature>
<sequence>MTPRILLYCIYVCVTPQILLFPCVTPRILLYPCVTTKFFYLRVLIVLIGIPLNLLPYVLALLLLLPPIRYNEVSRVLKVFKETLGNGYVRMELACILDGYYLCTSAGIIFFSSLKIIKLLQFNNRMNLLGLTFARCWDDLRVFFLTFAIIFFAFTTSFLHHLHAAARGIQ</sequence>
<dbReference type="InterPro" id="IPR051223">
    <property type="entry name" value="Polycystin"/>
</dbReference>
<dbReference type="GO" id="GO:0005262">
    <property type="term" value="F:calcium channel activity"/>
    <property type="evidence" value="ECO:0007669"/>
    <property type="project" value="TreeGrafter"/>
</dbReference>
<dbReference type="PANTHER" id="PTHR10877:SF150">
    <property type="entry name" value="REJ DOMAIN-CONTAINING PROTEIN"/>
    <property type="match status" value="1"/>
</dbReference>
<dbReference type="GO" id="GO:0050982">
    <property type="term" value="P:detection of mechanical stimulus"/>
    <property type="evidence" value="ECO:0007669"/>
    <property type="project" value="TreeGrafter"/>
</dbReference>
<evidence type="ECO:0000256" key="3">
    <source>
        <dbReference type="ARBA" id="ARBA00022692"/>
    </source>
</evidence>
<organism evidence="8 9">
    <name type="scientific">Petrolisthes cinctipes</name>
    <name type="common">Flat porcelain crab</name>
    <dbReference type="NCBI Taxonomy" id="88211"/>
    <lineage>
        <taxon>Eukaryota</taxon>
        <taxon>Metazoa</taxon>
        <taxon>Ecdysozoa</taxon>
        <taxon>Arthropoda</taxon>
        <taxon>Crustacea</taxon>
        <taxon>Multicrustacea</taxon>
        <taxon>Malacostraca</taxon>
        <taxon>Eumalacostraca</taxon>
        <taxon>Eucarida</taxon>
        <taxon>Decapoda</taxon>
        <taxon>Pleocyemata</taxon>
        <taxon>Anomura</taxon>
        <taxon>Galatheoidea</taxon>
        <taxon>Porcellanidae</taxon>
        <taxon>Petrolisthes</taxon>
    </lineage>
</organism>
<dbReference type="AlphaFoldDB" id="A0AAE1BQE7"/>
<evidence type="ECO:0000256" key="4">
    <source>
        <dbReference type="ARBA" id="ARBA00022989"/>
    </source>
</evidence>
<feature type="transmembrane region" description="Helical" evidence="6">
    <location>
        <begin position="100"/>
        <end position="120"/>
    </location>
</feature>
<dbReference type="Pfam" id="PF08016">
    <property type="entry name" value="PKD_channel"/>
    <property type="match status" value="1"/>
</dbReference>
<reference evidence="8" key="1">
    <citation type="submission" date="2023-10" db="EMBL/GenBank/DDBJ databases">
        <title>Genome assemblies of two species of porcelain crab, Petrolisthes cinctipes and Petrolisthes manimaculis (Anomura: Porcellanidae).</title>
        <authorList>
            <person name="Angst P."/>
        </authorList>
    </citation>
    <scope>NUCLEOTIDE SEQUENCE</scope>
    <source>
        <strain evidence="8">PB745_01</strain>
        <tissue evidence="8">Gill</tissue>
    </source>
</reference>
<dbReference type="PANTHER" id="PTHR10877">
    <property type="entry name" value="POLYCYSTIN FAMILY MEMBER"/>
    <property type="match status" value="1"/>
</dbReference>
<proteinExistence type="inferred from homology"/>
<dbReference type="InterPro" id="IPR013122">
    <property type="entry name" value="PKD1_2_channel"/>
</dbReference>
<evidence type="ECO:0000313" key="9">
    <source>
        <dbReference type="Proteomes" id="UP001286313"/>
    </source>
</evidence>
<dbReference type="GO" id="GO:0016020">
    <property type="term" value="C:membrane"/>
    <property type="evidence" value="ECO:0007669"/>
    <property type="project" value="UniProtKB-SubCell"/>
</dbReference>
<protein>
    <recommendedName>
        <fullName evidence="7">Polycystin cation channel PKD1/PKD2 domain-containing protein</fullName>
    </recommendedName>
</protein>
<accession>A0AAE1BQE7</accession>
<gene>
    <name evidence="8" type="ORF">Pcinc_038515</name>
</gene>
<evidence type="ECO:0000256" key="2">
    <source>
        <dbReference type="ARBA" id="ARBA00007200"/>
    </source>
</evidence>
<keyword evidence="9" id="KW-1185">Reference proteome</keyword>
<dbReference type="EMBL" id="JAWQEG010006367">
    <property type="protein sequence ID" value="KAK3855067.1"/>
    <property type="molecule type" value="Genomic_DNA"/>
</dbReference>
<feature type="transmembrane region" description="Helical" evidence="6">
    <location>
        <begin position="140"/>
        <end position="159"/>
    </location>
</feature>
<comment type="caution">
    <text evidence="8">The sequence shown here is derived from an EMBL/GenBank/DDBJ whole genome shotgun (WGS) entry which is preliminary data.</text>
</comment>
<name>A0AAE1BQE7_PETCI</name>
<evidence type="ECO:0000313" key="8">
    <source>
        <dbReference type="EMBL" id="KAK3855067.1"/>
    </source>
</evidence>
<evidence type="ECO:0000259" key="7">
    <source>
        <dbReference type="Pfam" id="PF08016"/>
    </source>
</evidence>
<evidence type="ECO:0000256" key="6">
    <source>
        <dbReference type="SAM" id="Phobius"/>
    </source>
</evidence>
<dbReference type="Proteomes" id="UP001286313">
    <property type="component" value="Unassembled WGS sequence"/>
</dbReference>
<keyword evidence="3 6" id="KW-0812">Transmembrane</keyword>
<feature type="transmembrane region" description="Helical" evidence="6">
    <location>
        <begin position="5"/>
        <end position="28"/>
    </location>
</feature>
<comment type="similarity">
    <text evidence="2">Belongs to the polycystin family.</text>
</comment>
<evidence type="ECO:0000256" key="1">
    <source>
        <dbReference type="ARBA" id="ARBA00004141"/>
    </source>
</evidence>
<keyword evidence="4 6" id="KW-1133">Transmembrane helix</keyword>